<dbReference type="CDD" id="cd00383">
    <property type="entry name" value="trans_reg_C"/>
    <property type="match status" value="1"/>
</dbReference>
<dbReference type="InterPro" id="IPR001789">
    <property type="entry name" value="Sig_transdc_resp-reg_receiver"/>
</dbReference>
<name>A0ABS4JGH7_9BACL</name>
<evidence type="ECO:0000256" key="6">
    <source>
        <dbReference type="PROSITE-ProRule" id="PRU00169"/>
    </source>
</evidence>
<dbReference type="PROSITE" id="PS51755">
    <property type="entry name" value="OMPR_PHOB"/>
    <property type="match status" value="1"/>
</dbReference>
<dbReference type="CDD" id="cd17574">
    <property type="entry name" value="REC_OmpR"/>
    <property type="match status" value="1"/>
</dbReference>
<evidence type="ECO:0000256" key="4">
    <source>
        <dbReference type="ARBA" id="ARBA00023125"/>
    </source>
</evidence>
<dbReference type="InterPro" id="IPR016032">
    <property type="entry name" value="Sig_transdc_resp-reg_C-effctor"/>
</dbReference>
<dbReference type="InterPro" id="IPR001867">
    <property type="entry name" value="OmpR/PhoB-type_DNA-bd"/>
</dbReference>
<dbReference type="SMART" id="SM00448">
    <property type="entry name" value="REC"/>
    <property type="match status" value="1"/>
</dbReference>
<dbReference type="PANTHER" id="PTHR48111:SF26">
    <property type="entry name" value="STAGE 0 SPORULATION PROTEIN A HOMOLOG"/>
    <property type="match status" value="1"/>
</dbReference>
<dbReference type="PROSITE" id="PS50110">
    <property type="entry name" value="RESPONSE_REGULATORY"/>
    <property type="match status" value="1"/>
</dbReference>
<dbReference type="Pfam" id="PF00486">
    <property type="entry name" value="Trans_reg_C"/>
    <property type="match status" value="1"/>
</dbReference>
<feature type="DNA-binding region" description="OmpR/PhoB-type" evidence="7">
    <location>
        <begin position="131"/>
        <end position="230"/>
    </location>
</feature>
<dbReference type="SUPFAM" id="SSF52172">
    <property type="entry name" value="CheY-like"/>
    <property type="match status" value="1"/>
</dbReference>
<dbReference type="SMART" id="SM00862">
    <property type="entry name" value="Trans_reg_C"/>
    <property type="match status" value="1"/>
</dbReference>
<dbReference type="Gene3D" id="1.10.10.10">
    <property type="entry name" value="Winged helix-like DNA-binding domain superfamily/Winged helix DNA-binding domain"/>
    <property type="match status" value="1"/>
</dbReference>
<sequence length="230" mass="26570">MMTRHILIVEDEPSIAELQRDYLEMNGYTTHIATDGEEGLLFALSGIYECIVLDVMLPKLTGFEVCKKIREQLDIPIVMVTARREDIDLVRGLGLGADDYMTKPFKPAELVARVKAHLSRYDRLRGRNMPTNELDMRGLRINPDSRRVYVQDVEVTLTTKEFDLLYFLVLHPNHVFSKDHLFEKVWGIEAVGDTQTVTVHIRKLREKIESDSTHSVYIETLWGAGYRFRS</sequence>
<accession>A0ABS4JGH7</accession>
<evidence type="ECO:0000256" key="5">
    <source>
        <dbReference type="ARBA" id="ARBA00023163"/>
    </source>
</evidence>
<dbReference type="Proteomes" id="UP001519288">
    <property type="component" value="Unassembled WGS sequence"/>
</dbReference>
<evidence type="ECO:0000259" key="9">
    <source>
        <dbReference type="PROSITE" id="PS51755"/>
    </source>
</evidence>
<evidence type="ECO:0000256" key="7">
    <source>
        <dbReference type="PROSITE-ProRule" id="PRU01091"/>
    </source>
</evidence>
<dbReference type="Gene3D" id="6.10.250.690">
    <property type="match status" value="1"/>
</dbReference>
<dbReference type="InterPro" id="IPR036388">
    <property type="entry name" value="WH-like_DNA-bd_sf"/>
</dbReference>
<dbReference type="PANTHER" id="PTHR48111">
    <property type="entry name" value="REGULATOR OF RPOS"/>
    <property type="match status" value="1"/>
</dbReference>
<keyword evidence="2" id="KW-0902">Two-component regulatory system</keyword>
<reference evidence="10 11" key="1">
    <citation type="submission" date="2021-03" db="EMBL/GenBank/DDBJ databases">
        <title>Genomic Encyclopedia of Type Strains, Phase IV (KMG-IV): sequencing the most valuable type-strain genomes for metagenomic binning, comparative biology and taxonomic classification.</title>
        <authorList>
            <person name="Goeker M."/>
        </authorList>
    </citation>
    <scope>NUCLEOTIDE SEQUENCE [LARGE SCALE GENOMIC DNA]</scope>
    <source>
        <strain evidence="10 11">DSM 26806</strain>
    </source>
</reference>
<dbReference type="InterPro" id="IPR011006">
    <property type="entry name" value="CheY-like_superfamily"/>
</dbReference>
<feature type="modified residue" description="4-aspartylphosphate" evidence="6">
    <location>
        <position position="54"/>
    </location>
</feature>
<gene>
    <name evidence="10" type="ORF">J2Z69_001174</name>
</gene>
<feature type="domain" description="OmpR/PhoB-type" evidence="9">
    <location>
        <begin position="131"/>
        <end position="230"/>
    </location>
</feature>
<evidence type="ECO:0000313" key="11">
    <source>
        <dbReference type="Proteomes" id="UP001519288"/>
    </source>
</evidence>
<keyword evidence="4 7" id="KW-0238">DNA-binding</keyword>
<evidence type="ECO:0000313" key="10">
    <source>
        <dbReference type="EMBL" id="MBP2000155.1"/>
    </source>
</evidence>
<evidence type="ECO:0000256" key="2">
    <source>
        <dbReference type="ARBA" id="ARBA00023012"/>
    </source>
</evidence>
<keyword evidence="11" id="KW-1185">Reference proteome</keyword>
<protein>
    <submittedName>
        <fullName evidence="10">DNA-binding response OmpR family regulator</fullName>
    </submittedName>
</protein>
<proteinExistence type="predicted"/>
<evidence type="ECO:0000259" key="8">
    <source>
        <dbReference type="PROSITE" id="PS50110"/>
    </source>
</evidence>
<dbReference type="Pfam" id="PF00072">
    <property type="entry name" value="Response_reg"/>
    <property type="match status" value="1"/>
</dbReference>
<feature type="domain" description="Response regulatory" evidence="8">
    <location>
        <begin position="5"/>
        <end position="118"/>
    </location>
</feature>
<comment type="caution">
    <text evidence="10">The sequence shown here is derived from an EMBL/GenBank/DDBJ whole genome shotgun (WGS) entry which is preliminary data.</text>
</comment>
<keyword evidence="5" id="KW-0804">Transcription</keyword>
<dbReference type="SUPFAM" id="SSF46894">
    <property type="entry name" value="C-terminal effector domain of the bipartite response regulators"/>
    <property type="match status" value="1"/>
</dbReference>
<keyword evidence="1 6" id="KW-0597">Phosphoprotein</keyword>
<dbReference type="GO" id="GO:0003677">
    <property type="term" value="F:DNA binding"/>
    <property type="evidence" value="ECO:0007669"/>
    <property type="project" value="UniProtKB-KW"/>
</dbReference>
<evidence type="ECO:0000256" key="1">
    <source>
        <dbReference type="ARBA" id="ARBA00022553"/>
    </source>
</evidence>
<organism evidence="10 11">
    <name type="scientific">Paenibacillus shirakamiensis</name>
    <dbReference type="NCBI Taxonomy" id="1265935"/>
    <lineage>
        <taxon>Bacteria</taxon>
        <taxon>Bacillati</taxon>
        <taxon>Bacillota</taxon>
        <taxon>Bacilli</taxon>
        <taxon>Bacillales</taxon>
        <taxon>Paenibacillaceae</taxon>
        <taxon>Paenibacillus</taxon>
    </lineage>
</organism>
<dbReference type="Gene3D" id="3.40.50.2300">
    <property type="match status" value="1"/>
</dbReference>
<evidence type="ECO:0000256" key="3">
    <source>
        <dbReference type="ARBA" id="ARBA00023015"/>
    </source>
</evidence>
<keyword evidence="3" id="KW-0805">Transcription regulation</keyword>
<dbReference type="EMBL" id="JAGGLD010000001">
    <property type="protein sequence ID" value="MBP2000155.1"/>
    <property type="molecule type" value="Genomic_DNA"/>
</dbReference>
<dbReference type="InterPro" id="IPR039420">
    <property type="entry name" value="WalR-like"/>
</dbReference>